<dbReference type="OrthoDB" id="29184at2759"/>
<evidence type="ECO:0000313" key="2">
    <source>
        <dbReference type="Proteomes" id="UP000014680"/>
    </source>
</evidence>
<name>A0A0A1U898_ENTIV</name>
<gene>
    <name evidence="1" type="ORF">EIN_224460</name>
</gene>
<dbReference type="AlphaFoldDB" id="A0A0A1U898"/>
<keyword evidence="2" id="KW-1185">Reference proteome</keyword>
<dbReference type="Proteomes" id="UP000014680">
    <property type="component" value="Unassembled WGS sequence"/>
</dbReference>
<protein>
    <submittedName>
        <fullName evidence="1">Uncharacterized protein</fullName>
    </submittedName>
</protein>
<sequence>MNYPRALKILVVGGDKTNKSALCKILTGQPPPQNYIHTVGVNIYKSNIGGQSIIYWDIPFAEYKLGRTLDFAKEKVDGIILMTLNDVESSFDAAKDWMKLFANDKVRVLIVSDTKDQKDSKLEELKMIHKQTVEVDVKMINIAKKKFVFETINDFIDKIVKTSGNFKKEVMEESELSSSSATPNFKCSSSPRFFSFSPTRLSNASSQAQKLNEQFIEKSKQHVEQLFGEISNYIEELRKTKFGDGAEEIYKKNELERFVGHVEIEKTTLIKDFDKYEKMVSDGENITITCDDLQRLIEVREHCWQKNFEFIGFNFKRIKN</sequence>
<proteinExistence type="predicted"/>
<dbReference type="RefSeq" id="XP_004254974.1">
    <property type="nucleotide sequence ID" value="XM_004254926.1"/>
</dbReference>
<dbReference type="Gene3D" id="3.40.50.300">
    <property type="entry name" value="P-loop containing nucleotide triphosphate hydrolases"/>
    <property type="match status" value="1"/>
</dbReference>
<dbReference type="VEuPathDB" id="AmoebaDB:EIN_224460"/>
<reference evidence="1 2" key="1">
    <citation type="submission" date="2012-10" db="EMBL/GenBank/DDBJ databases">
        <authorList>
            <person name="Zafar N."/>
            <person name="Inman J."/>
            <person name="Hall N."/>
            <person name="Lorenzi H."/>
            <person name="Caler E."/>
        </authorList>
    </citation>
    <scope>NUCLEOTIDE SEQUENCE [LARGE SCALE GENOMIC DNA]</scope>
    <source>
        <strain evidence="1 2">IP1</strain>
    </source>
</reference>
<organism evidence="1 2">
    <name type="scientific">Entamoeba invadens IP1</name>
    <dbReference type="NCBI Taxonomy" id="370355"/>
    <lineage>
        <taxon>Eukaryota</taxon>
        <taxon>Amoebozoa</taxon>
        <taxon>Evosea</taxon>
        <taxon>Archamoebae</taxon>
        <taxon>Mastigamoebida</taxon>
        <taxon>Entamoebidae</taxon>
        <taxon>Entamoeba</taxon>
    </lineage>
</organism>
<dbReference type="SUPFAM" id="SSF52540">
    <property type="entry name" value="P-loop containing nucleoside triphosphate hydrolases"/>
    <property type="match status" value="1"/>
</dbReference>
<dbReference type="EMBL" id="KB206756">
    <property type="protein sequence ID" value="ELP88203.1"/>
    <property type="molecule type" value="Genomic_DNA"/>
</dbReference>
<evidence type="ECO:0000313" key="1">
    <source>
        <dbReference type="EMBL" id="ELP88203.1"/>
    </source>
</evidence>
<dbReference type="InterPro" id="IPR027417">
    <property type="entry name" value="P-loop_NTPase"/>
</dbReference>
<dbReference type="OMA" id="FANDKVR"/>
<dbReference type="GeneID" id="14887314"/>
<accession>A0A0A1U898</accession>
<dbReference type="KEGG" id="eiv:EIN_224460"/>